<proteinExistence type="predicted"/>
<dbReference type="AlphaFoldDB" id="A0A9P5U0T9"/>
<sequence length="368" mass="41022">MTTRSEGQPLPSIQEATQRLQRLQSTHAYSTSALASLQSDAVSAYHVCLDTERQATYQRVKMDVIRARVLGYLTLEAPSIPALAEIVKVIHSCKGSHDKLSELGQSFIDYFIRAFRKFKGQTPGSSSHPSRPSFDEDKEKVKTEIERARARWATAKQAALQRDDYRCMVKGVIDSHSLPLFDPQTWDEAGSSATECAHIVPDSTYFRLSNDDKKDYSASVLAVLQRFGYDIKKINGSNVHSLFNILTLDHTIHDFFDRLKCWFEATNVENCYWVVLAPPYDKAYNSLGVRRQVTFRSSDPEKLPLPSPELLALHAACAKVAHLSGAAEHVDKLNREAESSTVLAADGGSSELLNYAIMQGMRSIHIGA</sequence>
<evidence type="ECO:0000256" key="1">
    <source>
        <dbReference type="SAM" id="MobiDB-lite"/>
    </source>
</evidence>
<feature type="domain" description="HNH nuclease" evidence="2">
    <location>
        <begin position="183"/>
        <end position="260"/>
    </location>
</feature>
<name>A0A9P5U0T9_9AGAR</name>
<protein>
    <recommendedName>
        <fullName evidence="2">HNH nuclease domain-containing protein</fullName>
    </recommendedName>
</protein>
<feature type="region of interest" description="Disordered" evidence="1">
    <location>
        <begin position="120"/>
        <end position="140"/>
    </location>
</feature>
<evidence type="ECO:0000313" key="3">
    <source>
        <dbReference type="EMBL" id="KAF9061757.1"/>
    </source>
</evidence>
<dbReference type="Pfam" id="PF13391">
    <property type="entry name" value="HNH_2"/>
    <property type="match status" value="1"/>
</dbReference>
<keyword evidence="4" id="KW-1185">Reference proteome</keyword>
<evidence type="ECO:0000259" key="2">
    <source>
        <dbReference type="Pfam" id="PF13391"/>
    </source>
</evidence>
<reference evidence="3" key="1">
    <citation type="submission" date="2020-11" db="EMBL/GenBank/DDBJ databases">
        <authorList>
            <consortium name="DOE Joint Genome Institute"/>
            <person name="Ahrendt S."/>
            <person name="Riley R."/>
            <person name="Andreopoulos W."/>
            <person name="Labutti K."/>
            <person name="Pangilinan J."/>
            <person name="Ruiz-Duenas F.J."/>
            <person name="Barrasa J.M."/>
            <person name="Sanchez-Garcia M."/>
            <person name="Camarero S."/>
            <person name="Miyauchi S."/>
            <person name="Serrano A."/>
            <person name="Linde D."/>
            <person name="Babiker R."/>
            <person name="Drula E."/>
            <person name="Ayuso-Fernandez I."/>
            <person name="Pacheco R."/>
            <person name="Padilla G."/>
            <person name="Ferreira P."/>
            <person name="Barriuso J."/>
            <person name="Kellner H."/>
            <person name="Castanera R."/>
            <person name="Alfaro M."/>
            <person name="Ramirez L."/>
            <person name="Pisabarro A.G."/>
            <person name="Kuo A."/>
            <person name="Tritt A."/>
            <person name="Lipzen A."/>
            <person name="He G."/>
            <person name="Yan M."/>
            <person name="Ng V."/>
            <person name="Cullen D."/>
            <person name="Martin F."/>
            <person name="Rosso M.-N."/>
            <person name="Henrissat B."/>
            <person name="Hibbett D."/>
            <person name="Martinez A.T."/>
            <person name="Grigoriev I.V."/>
        </authorList>
    </citation>
    <scope>NUCLEOTIDE SEQUENCE</scope>
    <source>
        <strain evidence="3">AH 40177</strain>
    </source>
</reference>
<gene>
    <name evidence="3" type="ORF">BDP27DRAFT_1369381</name>
</gene>
<organism evidence="3 4">
    <name type="scientific">Rhodocollybia butyracea</name>
    <dbReference type="NCBI Taxonomy" id="206335"/>
    <lineage>
        <taxon>Eukaryota</taxon>
        <taxon>Fungi</taxon>
        <taxon>Dikarya</taxon>
        <taxon>Basidiomycota</taxon>
        <taxon>Agaricomycotina</taxon>
        <taxon>Agaricomycetes</taxon>
        <taxon>Agaricomycetidae</taxon>
        <taxon>Agaricales</taxon>
        <taxon>Marasmiineae</taxon>
        <taxon>Omphalotaceae</taxon>
        <taxon>Rhodocollybia</taxon>
    </lineage>
</organism>
<evidence type="ECO:0000313" key="4">
    <source>
        <dbReference type="Proteomes" id="UP000772434"/>
    </source>
</evidence>
<comment type="caution">
    <text evidence="3">The sequence shown here is derived from an EMBL/GenBank/DDBJ whole genome shotgun (WGS) entry which is preliminary data.</text>
</comment>
<dbReference type="OrthoDB" id="2104739at2759"/>
<dbReference type="InterPro" id="IPR003615">
    <property type="entry name" value="HNH_nuc"/>
</dbReference>
<dbReference type="Proteomes" id="UP000772434">
    <property type="component" value="Unassembled WGS sequence"/>
</dbReference>
<accession>A0A9P5U0T9</accession>
<dbReference type="EMBL" id="JADNRY010000191">
    <property type="protein sequence ID" value="KAF9061757.1"/>
    <property type="molecule type" value="Genomic_DNA"/>
</dbReference>